<name>A0ACB0F8Y4_RANTA</name>
<dbReference type="EMBL" id="OX596117">
    <property type="protein sequence ID" value="CAI9709267.1"/>
    <property type="molecule type" value="Genomic_DNA"/>
</dbReference>
<proteinExistence type="predicted"/>
<protein>
    <submittedName>
        <fullName evidence="1">Uncharacterized protein</fullName>
    </submittedName>
</protein>
<gene>
    <name evidence="1" type="ORF">MRATA1EN3_LOCUS20480</name>
</gene>
<accession>A0ACB0F8Y4</accession>
<sequence length="78" mass="8047">MTKTATQQGGRPLPQITAATAVSEEPVERGQKAQEGHLTSRDTVSDNLSGPSVSMFVQALLDPGASTAEHGCPESSVP</sequence>
<reference evidence="1" key="1">
    <citation type="submission" date="2023-05" db="EMBL/GenBank/DDBJ databases">
        <authorList>
            <consortium name="ELIXIR-Norway"/>
        </authorList>
    </citation>
    <scope>NUCLEOTIDE SEQUENCE</scope>
</reference>
<dbReference type="Proteomes" id="UP001162501">
    <property type="component" value="Chromosome 33"/>
</dbReference>
<evidence type="ECO:0000313" key="2">
    <source>
        <dbReference type="Proteomes" id="UP001162501"/>
    </source>
</evidence>
<organism evidence="1 2">
    <name type="scientific">Rangifer tarandus platyrhynchus</name>
    <name type="common">Svalbard reindeer</name>
    <dbReference type="NCBI Taxonomy" id="3082113"/>
    <lineage>
        <taxon>Eukaryota</taxon>
        <taxon>Metazoa</taxon>
        <taxon>Chordata</taxon>
        <taxon>Craniata</taxon>
        <taxon>Vertebrata</taxon>
        <taxon>Euteleostomi</taxon>
        <taxon>Mammalia</taxon>
        <taxon>Eutheria</taxon>
        <taxon>Laurasiatheria</taxon>
        <taxon>Artiodactyla</taxon>
        <taxon>Ruminantia</taxon>
        <taxon>Pecora</taxon>
        <taxon>Cervidae</taxon>
        <taxon>Odocoileinae</taxon>
        <taxon>Rangifer</taxon>
    </lineage>
</organism>
<evidence type="ECO:0000313" key="1">
    <source>
        <dbReference type="EMBL" id="CAI9709267.1"/>
    </source>
</evidence>